<organism evidence="1">
    <name type="scientific">Streptomyces sp. R21</name>
    <dbReference type="NCBI Taxonomy" id="3238627"/>
    <lineage>
        <taxon>Bacteria</taxon>
        <taxon>Bacillati</taxon>
        <taxon>Actinomycetota</taxon>
        <taxon>Actinomycetes</taxon>
        <taxon>Kitasatosporales</taxon>
        <taxon>Streptomycetaceae</taxon>
        <taxon>Streptomyces</taxon>
    </lineage>
</organism>
<accession>A0AB39P0B5</accession>
<gene>
    <name evidence="1" type="ORF">AB5J56_00195</name>
</gene>
<evidence type="ECO:0000313" key="1">
    <source>
        <dbReference type="EMBL" id="XDQ23238.1"/>
    </source>
</evidence>
<dbReference type="AlphaFoldDB" id="A0AB39P0B5"/>
<sequence>MVLTAPTFRSIEGAYLALLQLATNNAEHHITARGNDASEVIGVGFRLPDPRQRLPTCPRATRPPVARRVAVAKRSPAAERHADLIRTALFEVAPVGMTLGQLMGSCELSRWQTRRGLAMLRDLCAKRG</sequence>
<protein>
    <submittedName>
        <fullName evidence="1">Uncharacterized protein</fullName>
    </submittedName>
</protein>
<reference evidence="1" key="1">
    <citation type="submission" date="2024-07" db="EMBL/GenBank/DDBJ databases">
        <authorList>
            <person name="Yu S.T."/>
        </authorList>
    </citation>
    <scope>NUCLEOTIDE SEQUENCE</scope>
    <source>
        <strain evidence="1">R21</strain>
    </source>
</reference>
<proteinExistence type="predicted"/>
<dbReference type="EMBL" id="CP163435">
    <property type="protein sequence ID" value="XDQ23238.1"/>
    <property type="molecule type" value="Genomic_DNA"/>
</dbReference>
<name>A0AB39P0B5_9ACTN</name>
<dbReference type="RefSeq" id="WP_369228788.1">
    <property type="nucleotide sequence ID" value="NZ_CP163435.1"/>
</dbReference>